<evidence type="ECO:0000313" key="3">
    <source>
        <dbReference type="Proteomes" id="UP000244450"/>
    </source>
</evidence>
<dbReference type="PANTHER" id="PTHR12147">
    <property type="entry name" value="METALLOPEPTIDASE M28 FAMILY MEMBER"/>
    <property type="match status" value="1"/>
</dbReference>
<name>A0A2T7BKL0_9BACT</name>
<keyword evidence="3" id="KW-1185">Reference proteome</keyword>
<reference evidence="2 3" key="1">
    <citation type="submission" date="2018-04" db="EMBL/GenBank/DDBJ databases">
        <title>Chitinophaga fuyangensis sp. nov., isolated from soil in a chemical factory.</title>
        <authorList>
            <person name="Chen K."/>
        </authorList>
    </citation>
    <scope>NUCLEOTIDE SEQUENCE [LARGE SCALE GENOMIC DNA]</scope>
    <source>
        <strain evidence="2 3">LY-1</strain>
    </source>
</reference>
<dbReference type="AlphaFoldDB" id="A0A2T7BKL0"/>
<dbReference type="SUPFAM" id="SSF52025">
    <property type="entry name" value="PA domain"/>
    <property type="match status" value="1"/>
</dbReference>
<dbReference type="Proteomes" id="UP000244450">
    <property type="component" value="Unassembled WGS sequence"/>
</dbReference>
<dbReference type="GO" id="GO:0006508">
    <property type="term" value="P:proteolysis"/>
    <property type="evidence" value="ECO:0007669"/>
    <property type="project" value="InterPro"/>
</dbReference>
<evidence type="ECO:0000259" key="1">
    <source>
        <dbReference type="Pfam" id="PF04389"/>
    </source>
</evidence>
<dbReference type="GO" id="GO:0008235">
    <property type="term" value="F:metalloexopeptidase activity"/>
    <property type="evidence" value="ECO:0007669"/>
    <property type="project" value="InterPro"/>
</dbReference>
<proteinExistence type="predicted"/>
<dbReference type="Gene3D" id="3.40.630.10">
    <property type="entry name" value="Zn peptidases"/>
    <property type="match status" value="2"/>
</dbReference>
<evidence type="ECO:0000313" key="2">
    <source>
        <dbReference type="EMBL" id="PUZ28179.1"/>
    </source>
</evidence>
<sequence>MSGGNTYLVAQQQAASRCDPFNQRMTMTFKTMFGACMLLGMAAHAQLPVKQLSQATPFANTITPDFLEQRLRVLASAEMEGRETGTPGQEKAAIYIESQFQGFGLKPGAAGQWRQYYPMFIDTLGSHTALEVNGTHIPYGDDFKANIMSSHGDTLENVPVVFVGRGIADKDRDDYAGLDVKGKVVLFLSEDKYPADSAYTGAARGLSDAAKRFWASNKGAKAVLVLDDNPRKPDFPRAGFMRMQRNPGGRMANEYLVRSGVAALISGVDSASLKTLKPGTLANPVSILYEKVPVELKPSNVLAFLEGTDKKDEVLFITGHYDHLGKKDGKIYYGADDDGSGTTAVLALAHAFAEAKKAGKGPRRSIVFMTVSGEEKGLLGSNYYVEHPLYPLEKTVADLNTDMVGRIDPGHEQDTNYIYLIGDNKLSSAMRPISEAANNEFTKMKLDYTYNDPKDVNRFYYRSDHYNFAQHGIPIIFYFNGVHEDYHKPTDTVDKIHFGLMARRVQLVFYTAWDIANRDEKLPVDRHEQ</sequence>
<dbReference type="OrthoDB" id="9764939at2"/>
<comment type="caution">
    <text evidence="2">The sequence shown here is derived from an EMBL/GenBank/DDBJ whole genome shotgun (WGS) entry which is preliminary data.</text>
</comment>
<dbReference type="Pfam" id="PF04389">
    <property type="entry name" value="Peptidase_M28"/>
    <property type="match status" value="1"/>
</dbReference>
<dbReference type="InterPro" id="IPR045175">
    <property type="entry name" value="M28_fam"/>
</dbReference>
<organism evidence="2 3">
    <name type="scientific">Chitinophaga parva</name>
    <dbReference type="NCBI Taxonomy" id="2169414"/>
    <lineage>
        <taxon>Bacteria</taxon>
        <taxon>Pseudomonadati</taxon>
        <taxon>Bacteroidota</taxon>
        <taxon>Chitinophagia</taxon>
        <taxon>Chitinophagales</taxon>
        <taxon>Chitinophagaceae</taxon>
        <taxon>Chitinophaga</taxon>
    </lineage>
</organism>
<gene>
    <name evidence="2" type="ORF">DCC81_01470</name>
</gene>
<dbReference type="SUPFAM" id="SSF53187">
    <property type="entry name" value="Zn-dependent exopeptidases"/>
    <property type="match status" value="1"/>
</dbReference>
<dbReference type="PANTHER" id="PTHR12147:SF26">
    <property type="entry name" value="PEPTIDASE M28 DOMAIN-CONTAINING PROTEIN"/>
    <property type="match status" value="1"/>
</dbReference>
<feature type="domain" description="Peptidase M28" evidence="1">
    <location>
        <begin position="300"/>
        <end position="510"/>
    </location>
</feature>
<dbReference type="InterPro" id="IPR007484">
    <property type="entry name" value="Peptidase_M28"/>
</dbReference>
<dbReference type="EMBL" id="QCYK01000001">
    <property type="protein sequence ID" value="PUZ28179.1"/>
    <property type="molecule type" value="Genomic_DNA"/>
</dbReference>
<accession>A0A2T7BKL0</accession>
<protein>
    <recommendedName>
        <fullName evidence="1">Peptidase M28 domain-containing protein</fullName>
    </recommendedName>
</protein>
<dbReference type="InterPro" id="IPR046450">
    <property type="entry name" value="PA_dom_sf"/>
</dbReference>